<dbReference type="GO" id="GO:0007602">
    <property type="term" value="P:phototransduction"/>
    <property type="evidence" value="ECO:0007669"/>
    <property type="project" value="TreeGrafter"/>
</dbReference>
<protein>
    <recommendedName>
        <fullName evidence="12">Innexin</fullName>
    </recommendedName>
</protein>
<evidence type="ECO:0000256" key="9">
    <source>
        <dbReference type="ARBA" id="ARBA00023065"/>
    </source>
</evidence>
<evidence type="ECO:0000256" key="10">
    <source>
        <dbReference type="ARBA" id="ARBA00023136"/>
    </source>
</evidence>
<reference evidence="13" key="1">
    <citation type="submission" date="2014-05" db="EMBL/GenBank/DDBJ databases">
        <authorList>
            <person name="Chronopoulou M."/>
        </authorList>
    </citation>
    <scope>NUCLEOTIDE SEQUENCE</scope>
    <source>
        <tissue evidence="13">Whole organism</tissue>
    </source>
</reference>
<feature type="transmembrane region" description="Helical" evidence="12">
    <location>
        <begin position="182"/>
        <end position="204"/>
    </location>
</feature>
<dbReference type="OrthoDB" id="5867527at2759"/>
<evidence type="ECO:0000256" key="12">
    <source>
        <dbReference type="RuleBase" id="RU010713"/>
    </source>
</evidence>
<keyword evidence="9 12" id="KW-0406">Ion transport</keyword>
<keyword evidence="3 12" id="KW-0813">Transport</keyword>
<evidence type="ECO:0000256" key="3">
    <source>
        <dbReference type="ARBA" id="ARBA00022448"/>
    </source>
</evidence>
<dbReference type="PROSITE" id="PS51013">
    <property type="entry name" value="PANNEXIN"/>
    <property type="match status" value="1"/>
</dbReference>
<keyword evidence="4" id="KW-1003">Cell membrane</keyword>
<keyword evidence="5 12" id="KW-0812">Transmembrane</keyword>
<evidence type="ECO:0000256" key="4">
    <source>
        <dbReference type="ARBA" id="ARBA00022475"/>
    </source>
</evidence>
<name>A0A0K2TMS5_LEPSM</name>
<dbReference type="PRINTS" id="PR01262">
    <property type="entry name" value="INNEXIN"/>
</dbReference>
<keyword evidence="6" id="KW-0303">Gap junction</keyword>
<dbReference type="InterPro" id="IPR000990">
    <property type="entry name" value="Innexin"/>
</dbReference>
<dbReference type="AlphaFoldDB" id="A0A0K2TMS5"/>
<keyword evidence="11 12" id="KW-0407">Ion channel</keyword>
<comment type="caution">
    <text evidence="12">Lacks conserved residue(s) required for the propagation of feature annotation.</text>
</comment>
<sequence length="393" mass="46170">MAHVLQDLVKFFTFDDVDIDNWNFKLFHKGTALFFFIGSLVGVLTQYFGQPISCDFKGINKDLASDYCWIHGSSYIKPENQVHMKCIIDLEGVHSQDDAPDTSYYQWVTFMMLFQAGITLLPYKIWCCLEGGLISSFGTDGKSMMMISEEEKVDEDTTPVMLEKTLYKYVKCFRAIFHHNNIYFLQFFCCELLNYIILIFNLWATDLFLHGKFRNYGLNVLHYYLMTKTEREHSVNPFCQTFPTEVSCTVPNIGAGGGEQYYNGLCVLSQNIINEKVYLALWFWLFIVALLSIIYFLFRICTICFDGLRVFLIRSRVYQRYDTETNMALDYVLNKCYIGDWFVLQQLGKNVNRFFFREMIKELMIELKQKPKDPFHKKNLLKNLNKKSTNTEL</sequence>
<organism evidence="13">
    <name type="scientific">Lepeophtheirus salmonis</name>
    <name type="common">Salmon louse</name>
    <name type="synonym">Caligus salmonis</name>
    <dbReference type="NCBI Taxonomy" id="72036"/>
    <lineage>
        <taxon>Eukaryota</taxon>
        <taxon>Metazoa</taxon>
        <taxon>Ecdysozoa</taxon>
        <taxon>Arthropoda</taxon>
        <taxon>Crustacea</taxon>
        <taxon>Multicrustacea</taxon>
        <taxon>Hexanauplia</taxon>
        <taxon>Copepoda</taxon>
        <taxon>Siphonostomatoida</taxon>
        <taxon>Caligidae</taxon>
        <taxon>Lepeophtheirus</taxon>
    </lineage>
</organism>
<dbReference type="GO" id="GO:0034220">
    <property type="term" value="P:monoatomic ion transmembrane transport"/>
    <property type="evidence" value="ECO:0007669"/>
    <property type="project" value="UniProtKB-KW"/>
</dbReference>
<feature type="transmembrane region" description="Helical" evidence="12">
    <location>
        <begin position="277"/>
        <end position="298"/>
    </location>
</feature>
<dbReference type="EMBL" id="HACA01009410">
    <property type="protein sequence ID" value="CDW26771.1"/>
    <property type="molecule type" value="Transcribed_RNA"/>
</dbReference>
<proteinExistence type="inferred from homology"/>
<evidence type="ECO:0000256" key="5">
    <source>
        <dbReference type="ARBA" id="ARBA00022692"/>
    </source>
</evidence>
<evidence type="ECO:0000256" key="7">
    <source>
        <dbReference type="ARBA" id="ARBA00022949"/>
    </source>
</evidence>
<accession>A0A0K2TMS5</accession>
<comment type="subcellular location">
    <subcellularLocation>
        <location evidence="1">Cell junction</location>
        <location evidence="1">Gap junction</location>
    </subcellularLocation>
    <subcellularLocation>
        <location evidence="2 12">Cell membrane</location>
        <topology evidence="2 12">Multi-pass membrane protein</topology>
    </subcellularLocation>
</comment>
<gene>
    <name evidence="12" type="primary">inx</name>
</gene>
<evidence type="ECO:0000256" key="2">
    <source>
        <dbReference type="ARBA" id="ARBA00004651"/>
    </source>
</evidence>
<keyword evidence="8 12" id="KW-1133">Transmembrane helix</keyword>
<comment type="function">
    <text evidence="12">Structural component of the gap junctions.</text>
</comment>
<dbReference type="GO" id="GO:0005243">
    <property type="term" value="F:gap junction channel activity"/>
    <property type="evidence" value="ECO:0007669"/>
    <property type="project" value="TreeGrafter"/>
</dbReference>
<evidence type="ECO:0000256" key="6">
    <source>
        <dbReference type="ARBA" id="ARBA00022868"/>
    </source>
</evidence>
<evidence type="ECO:0000256" key="11">
    <source>
        <dbReference type="ARBA" id="ARBA00023303"/>
    </source>
</evidence>
<evidence type="ECO:0000313" key="13">
    <source>
        <dbReference type="EMBL" id="CDW26771.1"/>
    </source>
</evidence>
<dbReference type="GO" id="GO:0005921">
    <property type="term" value="C:gap junction"/>
    <property type="evidence" value="ECO:0007669"/>
    <property type="project" value="UniProtKB-SubCell"/>
</dbReference>
<comment type="similarity">
    <text evidence="12">Belongs to the pannexin family.</text>
</comment>
<evidence type="ECO:0000256" key="1">
    <source>
        <dbReference type="ARBA" id="ARBA00004610"/>
    </source>
</evidence>
<evidence type="ECO:0000256" key="8">
    <source>
        <dbReference type="ARBA" id="ARBA00022989"/>
    </source>
</evidence>
<keyword evidence="7" id="KW-0965">Cell junction</keyword>
<keyword evidence="10 12" id="KW-0472">Membrane</keyword>
<dbReference type="PANTHER" id="PTHR11893">
    <property type="entry name" value="INNEXIN"/>
    <property type="match status" value="1"/>
</dbReference>
<dbReference type="Pfam" id="PF00876">
    <property type="entry name" value="Innexin"/>
    <property type="match status" value="1"/>
</dbReference>
<dbReference type="PANTHER" id="PTHR11893:SF41">
    <property type="entry name" value="INNEXIN INX2"/>
    <property type="match status" value="1"/>
</dbReference>
<dbReference type="GO" id="GO:0005886">
    <property type="term" value="C:plasma membrane"/>
    <property type="evidence" value="ECO:0007669"/>
    <property type="project" value="UniProtKB-SubCell"/>
</dbReference>
<feature type="transmembrane region" description="Helical" evidence="12">
    <location>
        <begin position="32"/>
        <end position="49"/>
    </location>
</feature>